<dbReference type="InterPro" id="IPR003607">
    <property type="entry name" value="HD/PDEase_dom"/>
</dbReference>
<dbReference type="STRING" id="1484053.SAMN05444274_103393"/>
<dbReference type="PANTHER" id="PTHR11373">
    <property type="entry name" value="DEOXYNUCLEOSIDE TRIPHOSPHATE TRIPHOSPHOHYDROLASE"/>
    <property type="match status" value="1"/>
</dbReference>
<dbReference type="SMART" id="SM00471">
    <property type="entry name" value="HDc"/>
    <property type="match status" value="1"/>
</dbReference>
<name>A0A1M4YLD0_9BACT</name>
<keyword evidence="3" id="KW-1185">Reference proteome</keyword>
<feature type="domain" description="HD/PDEase" evidence="1">
    <location>
        <begin position="55"/>
        <end position="179"/>
    </location>
</feature>
<dbReference type="SUPFAM" id="SSF109604">
    <property type="entry name" value="HD-domain/PDEase-like"/>
    <property type="match status" value="1"/>
</dbReference>
<reference evidence="3" key="1">
    <citation type="submission" date="2016-11" db="EMBL/GenBank/DDBJ databases">
        <authorList>
            <person name="Varghese N."/>
            <person name="Submissions S."/>
        </authorList>
    </citation>
    <scope>NUCLEOTIDE SEQUENCE [LARGE SCALE GENOMIC DNA]</scope>
    <source>
        <strain evidence="3">DSM 26910</strain>
    </source>
</reference>
<proteinExistence type="predicted"/>
<dbReference type="InterPro" id="IPR045509">
    <property type="entry name" value="HD_assoc_2"/>
</dbReference>
<evidence type="ECO:0000313" key="2">
    <source>
        <dbReference type="EMBL" id="SHF06550.1"/>
    </source>
</evidence>
<evidence type="ECO:0000313" key="3">
    <source>
        <dbReference type="Proteomes" id="UP000184164"/>
    </source>
</evidence>
<dbReference type="InterPro" id="IPR050135">
    <property type="entry name" value="dGTPase-like"/>
</dbReference>
<dbReference type="CDD" id="cd00077">
    <property type="entry name" value="HDc"/>
    <property type="match status" value="1"/>
</dbReference>
<organism evidence="2 3">
    <name type="scientific">Mariniphaga anaerophila</name>
    <dbReference type="NCBI Taxonomy" id="1484053"/>
    <lineage>
        <taxon>Bacteria</taxon>
        <taxon>Pseudomonadati</taxon>
        <taxon>Bacteroidota</taxon>
        <taxon>Bacteroidia</taxon>
        <taxon>Marinilabiliales</taxon>
        <taxon>Prolixibacteraceae</taxon>
        <taxon>Mariniphaga</taxon>
    </lineage>
</organism>
<dbReference type="Proteomes" id="UP000184164">
    <property type="component" value="Unassembled WGS sequence"/>
</dbReference>
<evidence type="ECO:0000259" key="1">
    <source>
        <dbReference type="SMART" id="SM00471"/>
    </source>
</evidence>
<dbReference type="Pfam" id="PF19276">
    <property type="entry name" value="HD_assoc_2"/>
    <property type="match status" value="1"/>
</dbReference>
<dbReference type="PANTHER" id="PTHR11373:SF4">
    <property type="entry name" value="DEOXYNUCLEOSIDE TRIPHOSPHATE TRIPHOSPHOHYDROLASE SAMHD1"/>
    <property type="match status" value="1"/>
</dbReference>
<dbReference type="Pfam" id="PF01966">
    <property type="entry name" value="HD"/>
    <property type="match status" value="1"/>
</dbReference>
<dbReference type="EMBL" id="FQUM01000003">
    <property type="protein sequence ID" value="SHF06550.1"/>
    <property type="molecule type" value="Genomic_DNA"/>
</dbReference>
<dbReference type="InterPro" id="IPR006674">
    <property type="entry name" value="HD_domain"/>
</dbReference>
<protein>
    <recommendedName>
        <fullName evidence="1">HD/PDEase domain-containing protein</fullName>
    </recommendedName>
</protein>
<dbReference type="Gene3D" id="1.10.3210.10">
    <property type="entry name" value="Hypothetical protein af1432"/>
    <property type="match status" value="1"/>
</dbReference>
<gene>
    <name evidence="2" type="ORF">SAMN05444274_103393</name>
</gene>
<dbReference type="GO" id="GO:0008832">
    <property type="term" value="F:dGTPase activity"/>
    <property type="evidence" value="ECO:0007669"/>
    <property type="project" value="TreeGrafter"/>
</dbReference>
<dbReference type="RefSeq" id="WP_073000514.1">
    <property type="nucleotide sequence ID" value="NZ_FQUM01000003.1"/>
</dbReference>
<sequence length="418" mass="48836">MTDYFTNKKKIINDPVFGFINLQSELVFDLIEHPYMQRLRRIKQLGLSFLVYPGANHTRFEHALGASHLMRQAISVLRLKGHEITEEEADAVTMAILLHDIGHAPFSHVLENTLVEIPHETISLLMMEELNRQFDGKLQLAIEIFKNQYKKQFLHQLVASQLDMDRLDYLSRDSFFTGVAEGIVGIDRIIKMLTVWNDQLAVDYKGIYSIEKFLIARRLMYWQVYLHKTVVSAEFLLINVLKRANEIYTTGEKLFLTPTLEIFMKYNFSHDDFSKNTVVEGKKVLDWYALLDDNDIFSCIKEWQSHSDMILSTLSTNLFNRKLFRIQLIDKPVTKKWKEKTLVQITNQITHNPKLSQYFLMTGEITNSAYNRHNENINILLKNGKIKDMEKASDINLSVLNKTVRKYFACYPKELVIN</sequence>
<accession>A0A1M4YLD0</accession>
<dbReference type="GO" id="GO:0006203">
    <property type="term" value="P:dGTP catabolic process"/>
    <property type="evidence" value="ECO:0007669"/>
    <property type="project" value="TreeGrafter"/>
</dbReference>
<dbReference type="AlphaFoldDB" id="A0A1M4YLD0"/>